<comment type="caution">
    <text evidence="3">The sequence shown here is derived from an EMBL/GenBank/DDBJ whole genome shotgun (WGS) entry which is preliminary data.</text>
</comment>
<feature type="region of interest" description="Disordered" evidence="1">
    <location>
        <begin position="267"/>
        <end position="289"/>
    </location>
</feature>
<evidence type="ECO:0000256" key="1">
    <source>
        <dbReference type="SAM" id="MobiDB-lite"/>
    </source>
</evidence>
<evidence type="ECO:0000256" key="2">
    <source>
        <dbReference type="SAM" id="Phobius"/>
    </source>
</evidence>
<dbReference type="OrthoDB" id="4024546at2759"/>
<dbReference type="EMBL" id="AOGT01002453">
    <property type="protein sequence ID" value="EMG45490.1"/>
    <property type="molecule type" value="Genomic_DNA"/>
</dbReference>
<dbReference type="HOGENOM" id="CLU_457077_0_0_1"/>
<organism evidence="3 4">
    <name type="scientific">Candida maltosa (strain Xu316)</name>
    <name type="common">Yeast</name>
    <dbReference type="NCBI Taxonomy" id="1245528"/>
    <lineage>
        <taxon>Eukaryota</taxon>
        <taxon>Fungi</taxon>
        <taxon>Dikarya</taxon>
        <taxon>Ascomycota</taxon>
        <taxon>Saccharomycotina</taxon>
        <taxon>Pichiomycetes</taxon>
        <taxon>Debaryomycetaceae</taxon>
        <taxon>Candida/Lodderomyces clade</taxon>
        <taxon>Candida</taxon>
    </lineage>
</organism>
<dbReference type="eggNOG" id="ENOG502RQ1C">
    <property type="taxonomic scope" value="Eukaryota"/>
</dbReference>
<feature type="transmembrane region" description="Helical" evidence="2">
    <location>
        <begin position="462"/>
        <end position="485"/>
    </location>
</feature>
<feature type="transmembrane region" description="Helical" evidence="2">
    <location>
        <begin position="53"/>
        <end position="71"/>
    </location>
</feature>
<evidence type="ECO:0000313" key="4">
    <source>
        <dbReference type="Proteomes" id="UP000011777"/>
    </source>
</evidence>
<name>M3JRS6_CANMX</name>
<feature type="transmembrane region" description="Helical" evidence="2">
    <location>
        <begin position="506"/>
        <end position="526"/>
    </location>
</feature>
<protein>
    <submittedName>
        <fullName evidence="3">Uncharacterized protein</fullName>
    </submittedName>
</protein>
<proteinExistence type="predicted"/>
<reference evidence="3 4" key="1">
    <citation type="submission" date="2013-02" db="EMBL/GenBank/DDBJ databases">
        <title>Genome sequence of Candida maltosa Xu316, a potential industrial strain for xylitol and ethanol production.</title>
        <authorList>
            <person name="Yu J."/>
            <person name="Wang Q."/>
            <person name="Geng X."/>
            <person name="Bao W."/>
            <person name="He P."/>
            <person name="Cai J."/>
        </authorList>
    </citation>
    <scope>NUCLEOTIDE SEQUENCE [LARGE SCALE GENOMIC DNA]</scope>
    <source>
        <strain evidence="4">Xu316</strain>
    </source>
</reference>
<dbReference type="AlphaFoldDB" id="M3JRS6"/>
<dbReference type="Proteomes" id="UP000011777">
    <property type="component" value="Unassembled WGS sequence"/>
</dbReference>
<accession>M3JRS6</accession>
<keyword evidence="4" id="KW-1185">Reference proteome</keyword>
<keyword evidence="2" id="KW-0472">Membrane</keyword>
<evidence type="ECO:0000313" key="3">
    <source>
        <dbReference type="EMBL" id="EMG45490.1"/>
    </source>
</evidence>
<keyword evidence="2" id="KW-0812">Transmembrane</keyword>
<feature type="transmembrane region" description="Helical" evidence="2">
    <location>
        <begin position="21"/>
        <end position="41"/>
    </location>
</feature>
<dbReference type="OMA" id="SPKNTYH"/>
<keyword evidence="2" id="KW-1133">Transmembrane helix</keyword>
<sequence>MSNNWRFNVRSNHSRVGQKTIFESFIYPIVEEAIKIIIIYYEYDKFNLNLMDVGIIWFGYCLILSNIYQYNPYAYEEIYKKFLNYYHIWMNQNSYKCKKSLDNIEEIETLFQSFSTCNAEQQQSKVKSLRNSMSSEDSSKTLTVDKKLSYKNLPAEFNLNSDKFTNSSTSTSTPMKISNSCNSFTTITKTSSCIKNYKSCQDFVDKLYSVSPKNTYHLNTATAIAALELDTHHEDEENHEQECPLEAPASPAKTILPDVPRVFENIDDDDDDNQSVHSNGTNFGGGGGGNFKLKLPNGGKIEFGGGAGGGYKHGDDDDNDNNKKAKTTTTKHSIIRLLNWFSWLLPPLFPIGERKKIKLSESMIFQPGERFPLLKQRLSVYSLNEQQQRQDTEDVDFESCEIITKPTIERSIKFQYFMSFYFDISITSPISSIKSDPFFVKFGELLVNTPTIWVFLDELNFLLFHWILFAMYFTNIVVGIPVIFVAKMFKENYLHSYRNRIDYHRVLIGESVVNLVLLFIEVVLFYRRLNY</sequence>
<gene>
    <name evidence="3" type="ORF">G210_4325</name>
</gene>